<name>A0A7W8D0J4_9FIRM</name>
<reference evidence="2 3" key="1">
    <citation type="submission" date="2020-08" db="EMBL/GenBank/DDBJ databases">
        <title>Genomic Encyclopedia of Type Strains, Phase IV (KMG-IV): sequencing the most valuable type-strain genomes for metagenomic binning, comparative biology and taxonomic classification.</title>
        <authorList>
            <person name="Goeker M."/>
        </authorList>
    </citation>
    <scope>NUCLEOTIDE SEQUENCE [LARGE SCALE GENOMIC DNA]</scope>
    <source>
        <strain evidence="2 3">DSM 25799</strain>
    </source>
</reference>
<dbReference type="EMBL" id="JACHHK010000008">
    <property type="protein sequence ID" value="MBB5183769.1"/>
    <property type="molecule type" value="Genomic_DNA"/>
</dbReference>
<dbReference type="Proteomes" id="UP000539953">
    <property type="component" value="Unassembled WGS sequence"/>
</dbReference>
<comment type="caution">
    <text evidence="2">The sequence shown here is derived from an EMBL/GenBank/DDBJ whole genome shotgun (WGS) entry which is preliminary data.</text>
</comment>
<comment type="similarity">
    <text evidence="1">Belongs to the UPF0246 family.</text>
</comment>
<dbReference type="InterPro" id="IPR005583">
    <property type="entry name" value="YaaA"/>
</dbReference>
<accession>A0A7W8D0J4</accession>
<gene>
    <name evidence="2" type="ORF">HNQ47_001810</name>
</gene>
<dbReference type="RefSeq" id="WP_183329064.1">
    <property type="nucleotide sequence ID" value="NZ_JACHHK010000008.1"/>
</dbReference>
<dbReference type="HAMAP" id="MF_00652">
    <property type="entry name" value="UPF0246"/>
    <property type="match status" value="1"/>
</dbReference>
<dbReference type="AlphaFoldDB" id="A0A7W8D0J4"/>
<dbReference type="GO" id="GO:0033194">
    <property type="term" value="P:response to hydroperoxide"/>
    <property type="evidence" value="ECO:0007669"/>
    <property type="project" value="TreeGrafter"/>
</dbReference>
<evidence type="ECO:0000256" key="1">
    <source>
        <dbReference type="HAMAP-Rule" id="MF_00652"/>
    </source>
</evidence>
<proteinExistence type="inferred from homology"/>
<dbReference type="Pfam" id="PF03883">
    <property type="entry name" value="H2O2_YaaD"/>
    <property type="match status" value="1"/>
</dbReference>
<organism evidence="2 3">
    <name type="scientific">Catenisphaera adipataccumulans</name>
    <dbReference type="NCBI Taxonomy" id="700500"/>
    <lineage>
        <taxon>Bacteria</taxon>
        <taxon>Bacillati</taxon>
        <taxon>Bacillota</taxon>
        <taxon>Erysipelotrichia</taxon>
        <taxon>Erysipelotrichales</taxon>
        <taxon>Erysipelotrichaceae</taxon>
        <taxon>Catenisphaera</taxon>
    </lineage>
</organism>
<dbReference type="PANTHER" id="PTHR30283">
    <property type="entry name" value="PEROXIDE STRESS RESPONSE PROTEIN YAAA"/>
    <property type="match status" value="1"/>
</dbReference>
<evidence type="ECO:0000313" key="2">
    <source>
        <dbReference type="EMBL" id="MBB5183769.1"/>
    </source>
</evidence>
<sequence>MQIIIAPAKQIKTSEDVLPMSSPIFLQEAKYLAEQIRRLDDGQLKKLLKCSDALVQKTKRQYQNIDAEHSPAIMAYSGIQYQYMAPDVMTDEQLQYLQDHLRILSGLYGILRPFDAIVPYRLEMQAKFEHKNLYAFWGRKLADTLEGPILNLASEEYAKCIRPYKELIDVRFLESTHKEKGVYVKMARGRMVRFLAEEQIETPEDIKKFRELDYRYDPSESSRNQFVFIRNS</sequence>
<protein>
    <recommendedName>
        <fullName evidence="1">UPF0246 protein HNQ47_001810</fullName>
    </recommendedName>
</protein>
<dbReference type="PANTHER" id="PTHR30283:SF4">
    <property type="entry name" value="PEROXIDE STRESS RESISTANCE PROTEIN YAAA"/>
    <property type="match status" value="1"/>
</dbReference>
<keyword evidence="3" id="KW-1185">Reference proteome</keyword>
<evidence type="ECO:0000313" key="3">
    <source>
        <dbReference type="Proteomes" id="UP000539953"/>
    </source>
</evidence>
<dbReference type="GO" id="GO:0005829">
    <property type="term" value="C:cytosol"/>
    <property type="evidence" value="ECO:0007669"/>
    <property type="project" value="TreeGrafter"/>
</dbReference>
<dbReference type="NCBIfam" id="NF002543">
    <property type="entry name" value="PRK02101.1-4"/>
    <property type="match status" value="1"/>
</dbReference>